<sequence>MKVSEVSQEDEEIDLWQELWRLRWQAFGSGTVDRAAMDQLARRAAASEHHEVAKLARNLLNAGAKVNYNTRFEWLTSVVGGQRFPPVQIDVAGPEGWDGNGAASGKMMDKGDSWDGDLYARICSGIPHIQQHREIPDCSLVASLINVRQRAASALRVRHIGATYVVNLHFNGSDCRLVRVDLSYVPRDSQGSILALHSHKIEDVVLERAYLLVKNGGSYKLSGSNAAIDTYLLTGYIPEIRHVRNDAMKRITTLLKGGMCIIALGTAEKVNDRNLKSSHDYATIEIHSNGNLVVRDPLDASRKLEIDECTLLTNFKFMYFNWNPRLLFAHHQTLHFRYTTDPMNNFPTVIDKPLFEIFNKSEQSESVWVFLEQHFDRTLNDQSICLVQQVPDSVLLVSNRFDGSNSGFYLLKVEISSKNCIKLFCHSEVSANYSLHFYHISALISCKKATVRALVASVDDEWNSANYYGAFSNPEFYKNPTFELVVESNSKDHVYVDLQLLGMSTSLLNLQIYHMDDYDLTKPIVFDESYTEGIYIRKSLPIVPNARYKVICSSYHQSDTNRFKLLATTSSKNSKVKLSKCFPQYGSHKYQLARNFSWRKETNRVKIPFGLVATTFLHIRVLALEFQGEMFIRINIFDDDTQELLLHNEDFCILPRHGLVIPDFSGMGGRHLTLLIEKDGPPTMFNSVPMRLEIGSDFKVVLNG</sequence>
<proteinExistence type="inferred from homology"/>
<reference evidence="6 7" key="1">
    <citation type="submission" date="2016-03" db="EMBL/GenBank/DDBJ databases">
        <authorList>
            <person name="Devillers H."/>
        </authorList>
    </citation>
    <scope>NUCLEOTIDE SEQUENCE [LARGE SCALE GENOMIC DNA]</scope>
    <source>
        <strain evidence="6">CBS 6772</strain>
    </source>
</reference>
<dbReference type="InterPro" id="IPR038765">
    <property type="entry name" value="Papain-like_cys_pep_sf"/>
</dbReference>
<dbReference type="OrthoDB" id="167576at2759"/>
<organism evidence="6 7">
    <name type="scientific">Lachancea fermentati</name>
    <name type="common">Zygosaccharomyces fermentati</name>
    <dbReference type="NCBI Taxonomy" id="4955"/>
    <lineage>
        <taxon>Eukaryota</taxon>
        <taxon>Fungi</taxon>
        <taxon>Dikarya</taxon>
        <taxon>Ascomycota</taxon>
        <taxon>Saccharomycotina</taxon>
        <taxon>Saccharomycetes</taxon>
        <taxon>Saccharomycetales</taxon>
        <taxon>Saccharomycetaceae</taxon>
        <taxon>Lachancea</taxon>
    </lineage>
</organism>
<evidence type="ECO:0000256" key="1">
    <source>
        <dbReference type="ARBA" id="ARBA00010193"/>
    </source>
</evidence>
<dbReference type="PANTHER" id="PTHR46143">
    <property type="entry name" value="CALPAIN-7"/>
    <property type="match status" value="1"/>
</dbReference>
<evidence type="ECO:0000313" key="7">
    <source>
        <dbReference type="Proteomes" id="UP000190831"/>
    </source>
</evidence>
<evidence type="ECO:0000256" key="2">
    <source>
        <dbReference type="ARBA" id="ARBA00022670"/>
    </source>
</evidence>
<evidence type="ECO:0000256" key="3">
    <source>
        <dbReference type="ARBA" id="ARBA00022801"/>
    </source>
</evidence>
<keyword evidence="3" id="KW-0378">Hydrolase</keyword>
<evidence type="ECO:0000256" key="5">
    <source>
        <dbReference type="ARBA" id="ARBA00042255"/>
    </source>
</evidence>
<dbReference type="PANTHER" id="PTHR46143:SF1">
    <property type="entry name" value="CALPAIN-7"/>
    <property type="match status" value="1"/>
</dbReference>
<dbReference type="InterPro" id="IPR036213">
    <property type="entry name" value="Calpain_III_sf"/>
</dbReference>
<dbReference type="OMA" id="GWLPQII"/>
<dbReference type="SUPFAM" id="SSF49758">
    <property type="entry name" value="Calpain large subunit, middle domain (domain III)"/>
    <property type="match status" value="1"/>
</dbReference>
<dbReference type="InterPro" id="IPR051297">
    <property type="entry name" value="PalB/RIM13"/>
</dbReference>
<comment type="similarity">
    <text evidence="1">Belongs to the peptidase C2 family. PalB/RIM13 subfamily.</text>
</comment>
<dbReference type="STRING" id="4955.A0A1G4MAN1"/>
<evidence type="ECO:0000256" key="4">
    <source>
        <dbReference type="ARBA" id="ARBA00022807"/>
    </source>
</evidence>
<accession>A0A1G4MAN1</accession>
<keyword evidence="7" id="KW-1185">Reference proteome</keyword>
<dbReference type="SUPFAM" id="SSF54001">
    <property type="entry name" value="Cysteine proteinases"/>
    <property type="match status" value="1"/>
</dbReference>
<dbReference type="Gene3D" id="2.60.120.380">
    <property type="match status" value="1"/>
</dbReference>
<gene>
    <name evidence="6" type="ORF">LAFE_0D00738G</name>
</gene>
<dbReference type="EMBL" id="LT598492">
    <property type="protein sequence ID" value="SCW00906.1"/>
    <property type="molecule type" value="Genomic_DNA"/>
</dbReference>
<protein>
    <recommendedName>
        <fullName evidence="5">Cysteine protease RIM13</fullName>
    </recommendedName>
</protein>
<keyword evidence="4" id="KW-0788">Thiol protease</keyword>
<dbReference type="GO" id="GO:0004197">
    <property type="term" value="F:cysteine-type endopeptidase activity"/>
    <property type="evidence" value="ECO:0007669"/>
    <property type="project" value="TreeGrafter"/>
</dbReference>
<name>A0A1G4MAN1_LACFM</name>
<dbReference type="Proteomes" id="UP000190831">
    <property type="component" value="Chromosome D"/>
</dbReference>
<dbReference type="AlphaFoldDB" id="A0A1G4MAN1"/>
<keyword evidence="2" id="KW-0645">Protease</keyword>
<dbReference type="GO" id="GO:0006508">
    <property type="term" value="P:proteolysis"/>
    <property type="evidence" value="ECO:0007669"/>
    <property type="project" value="UniProtKB-KW"/>
</dbReference>
<evidence type="ECO:0000313" key="6">
    <source>
        <dbReference type="EMBL" id="SCW00906.1"/>
    </source>
</evidence>